<protein>
    <submittedName>
        <fullName evidence="2">KAP family P-loop domain protein</fullName>
    </submittedName>
</protein>
<accession>U2NP77</accession>
<dbReference type="InterPro" id="IPR011646">
    <property type="entry name" value="KAP_P-loop"/>
</dbReference>
<organism evidence="2 3">
    <name type="scientific">Segatella baroniae F0067</name>
    <dbReference type="NCBI Taxonomy" id="1115809"/>
    <lineage>
        <taxon>Bacteria</taxon>
        <taxon>Pseudomonadati</taxon>
        <taxon>Bacteroidota</taxon>
        <taxon>Bacteroidia</taxon>
        <taxon>Bacteroidales</taxon>
        <taxon>Prevotellaceae</taxon>
        <taxon>Segatella</taxon>
    </lineage>
</organism>
<gene>
    <name evidence="2" type="ORF">HMPREF9135_0356</name>
</gene>
<feature type="domain" description="KAP NTPase" evidence="1">
    <location>
        <begin position="16"/>
        <end position="396"/>
    </location>
</feature>
<dbReference type="InterPro" id="IPR027417">
    <property type="entry name" value="P-loop_NTPase"/>
</dbReference>
<dbReference type="PANTHER" id="PTHR22674">
    <property type="entry name" value="NTPASE, KAP FAMILY P-LOOP DOMAIN-CONTAINING 1"/>
    <property type="match status" value="1"/>
</dbReference>
<sequence length="633" mass="72984">MWSDIETSKDLLGYTVHAELLKKIVMEQSNLPVTIGLYGDWGCGKSSMLKILQEKIEKDADSKENSIVIYFDGWSFESFDDAKMALIQGIVDKLESNTSIKEDCRAKVKELSKTAKEKIFSMRTLLWSVKNIVAPVALTYATGGLPILPSLITFFKSYNSDDKKKELVDALTGKDAEPFLKKAFNTHINVDQFSAVREFRKSFCDLIEATEKDRVVILIDDLDRCLPQHIIDNLEAIKLFLNVEKTAFFIAADQDIVSNAIMKQYGEKIGIEKRTRGVRSIGEDYMDKFIHIPYIIPKLSDQEVESYVTLLLCESVLSPSDFQAIHNDFQKYIIEHKFEGYGWNNIKEMQGVKENKELAGIVAFMAHCTTSISHSLYRNPRLIKRFLNAFEIRSQLLQLSGNFSETNKYLLLKLMLLETSHSILFGQLNRWTIENKGFSPEIKELEQQAAKDQIDIENYKDWNSKDVKELLTMEPYFSSCDLREIYWVSRDKLIDGMGGTTLIPERIKKLLKMIYSADTDSKMKQQCEEVKVLNGADLDSFFEMLDGKMLTDSEETTPYRVYYYLIELEIDGAYNRFIKTFSRIAEKAPFSISNYLKKLLDKFNNDKVLLELIYKNNKLTRIMFPKATKKTNK</sequence>
<dbReference type="PATRIC" id="fig|1115809.3.peg.842"/>
<evidence type="ECO:0000313" key="2">
    <source>
        <dbReference type="EMBL" id="ERK39860.1"/>
    </source>
</evidence>
<dbReference type="Gene3D" id="3.40.50.300">
    <property type="entry name" value="P-loop containing nucleotide triphosphate hydrolases"/>
    <property type="match status" value="1"/>
</dbReference>
<comment type="caution">
    <text evidence="2">The sequence shown here is derived from an EMBL/GenBank/DDBJ whole genome shotgun (WGS) entry which is preliminary data.</text>
</comment>
<name>U2NP77_9BACT</name>
<dbReference type="RefSeq" id="WP_021588989.1">
    <property type="nucleotide sequence ID" value="NZ_AWEY01000008.1"/>
</dbReference>
<dbReference type="Proteomes" id="UP000016648">
    <property type="component" value="Unassembled WGS sequence"/>
</dbReference>
<keyword evidence="3" id="KW-1185">Reference proteome</keyword>
<dbReference type="InterPro" id="IPR052754">
    <property type="entry name" value="NTPase_KAP_P-loop"/>
</dbReference>
<dbReference type="PANTHER" id="PTHR22674:SF6">
    <property type="entry name" value="NTPASE KAP FAMILY P-LOOP DOMAIN-CONTAINING PROTEIN 1"/>
    <property type="match status" value="1"/>
</dbReference>
<dbReference type="EMBL" id="AWEY01000008">
    <property type="protein sequence ID" value="ERK39860.1"/>
    <property type="molecule type" value="Genomic_DNA"/>
</dbReference>
<reference evidence="2 3" key="1">
    <citation type="submission" date="2013-08" db="EMBL/GenBank/DDBJ databases">
        <authorList>
            <person name="Durkin A.S."/>
            <person name="Haft D.R."/>
            <person name="McCorrison J."/>
            <person name="Torralba M."/>
            <person name="Gillis M."/>
            <person name="Haft D.H."/>
            <person name="Methe B."/>
            <person name="Sutton G."/>
            <person name="Nelson K.E."/>
        </authorList>
    </citation>
    <scope>NUCLEOTIDE SEQUENCE [LARGE SCALE GENOMIC DNA]</scope>
    <source>
        <strain evidence="2 3">F0067</strain>
    </source>
</reference>
<proteinExistence type="predicted"/>
<evidence type="ECO:0000313" key="3">
    <source>
        <dbReference type="Proteomes" id="UP000016648"/>
    </source>
</evidence>
<evidence type="ECO:0000259" key="1">
    <source>
        <dbReference type="Pfam" id="PF07693"/>
    </source>
</evidence>
<dbReference type="SUPFAM" id="SSF52540">
    <property type="entry name" value="P-loop containing nucleoside triphosphate hydrolases"/>
    <property type="match status" value="1"/>
</dbReference>
<dbReference type="Pfam" id="PF07693">
    <property type="entry name" value="KAP_NTPase"/>
    <property type="match status" value="1"/>
</dbReference>
<dbReference type="AlphaFoldDB" id="U2NP77"/>